<dbReference type="EMBL" id="JAFBMS010000102">
    <property type="protein sequence ID" value="KAG9336528.1"/>
    <property type="molecule type" value="Genomic_DNA"/>
</dbReference>
<reference evidence="2" key="1">
    <citation type="thesis" date="2021" institute="BYU ScholarsArchive" country="Provo, UT, USA">
        <title>Applications of and Algorithms for Genome Assembly and Genomic Analyses with an Emphasis on Marine Teleosts.</title>
        <authorList>
            <person name="Pickett B.D."/>
        </authorList>
    </citation>
    <scope>NUCLEOTIDE SEQUENCE</scope>
    <source>
        <strain evidence="2">HI-2016</strain>
    </source>
</reference>
<evidence type="ECO:0000313" key="2">
    <source>
        <dbReference type="EMBL" id="KAG9336528.1"/>
    </source>
</evidence>
<proteinExistence type="predicted"/>
<organism evidence="2 3">
    <name type="scientific">Albula glossodonta</name>
    <name type="common">roundjaw bonefish</name>
    <dbReference type="NCBI Taxonomy" id="121402"/>
    <lineage>
        <taxon>Eukaryota</taxon>
        <taxon>Metazoa</taxon>
        <taxon>Chordata</taxon>
        <taxon>Craniata</taxon>
        <taxon>Vertebrata</taxon>
        <taxon>Euteleostomi</taxon>
        <taxon>Actinopterygii</taxon>
        <taxon>Neopterygii</taxon>
        <taxon>Teleostei</taxon>
        <taxon>Albuliformes</taxon>
        <taxon>Albulidae</taxon>
        <taxon>Albula</taxon>
    </lineage>
</organism>
<protein>
    <submittedName>
        <fullName evidence="2">Uncharacterized protein</fullName>
    </submittedName>
</protein>
<feature type="region of interest" description="Disordered" evidence="1">
    <location>
        <begin position="103"/>
        <end position="203"/>
    </location>
</feature>
<dbReference type="AlphaFoldDB" id="A0A8T2NFS9"/>
<keyword evidence="3" id="KW-1185">Reference proteome</keyword>
<evidence type="ECO:0000313" key="3">
    <source>
        <dbReference type="Proteomes" id="UP000824540"/>
    </source>
</evidence>
<sequence length="256" mass="26624">MAELTRTGDSGPGKAGNACLVNPLKTPAAASLSVSHHEILGQLFGRVASFTVASSLGHNDEKHQKASLHTVCVADPSPRAAGCPVSEIAEESQTAAGAVVVFPSRPGHAPTGKGNPQQKAERAKVVTQECGEDRVQGRRGPSGSTNPIPAGEHKQVPILGILPSPGRSWAEQSGHPSDRCTREGGRESDFIPAHEGGHVTKPGGHLMHVTPPSALQRDTKPLSTDQTVDKMMAPRPHGMRCLRVIVCAVSAAVSGI</sequence>
<comment type="caution">
    <text evidence="2">The sequence shown here is derived from an EMBL/GenBank/DDBJ whole genome shotgun (WGS) entry which is preliminary data.</text>
</comment>
<dbReference type="Proteomes" id="UP000824540">
    <property type="component" value="Unassembled WGS sequence"/>
</dbReference>
<name>A0A8T2NFS9_9TELE</name>
<feature type="compositionally biased region" description="Basic and acidic residues" evidence="1">
    <location>
        <begin position="176"/>
        <end position="189"/>
    </location>
</feature>
<evidence type="ECO:0000256" key="1">
    <source>
        <dbReference type="SAM" id="MobiDB-lite"/>
    </source>
</evidence>
<feature type="non-terminal residue" evidence="2">
    <location>
        <position position="1"/>
    </location>
</feature>
<gene>
    <name evidence="2" type="ORF">JZ751_002875</name>
</gene>
<accession>A0A8T2NFS9</accession>